<dbReference type="EMBL" id="JXTC01000017">
    <property type="protein sequence ID" value="PON99735.1"/>
    <property type="molecule type" value="Genomic_DNA"/>
</dbReference>
<dbReference type="InterPro" id="IPR002401">
    <property type="entry name" value="Cyt_P450_E_grp-I"/>
</dbReference>
<dbReference type="Proteomes" id="UP000237000">
    <property type="component" value="Unassembled WGS sequence"/>
</dbReference>
<comment type="similarity">
    <text evidence="2 9">Belongs to the cytochrome P450 family.</text>
</comment>
<dbReference type="PRINTS" id="PR00463">
    <property type="entry name" value="EP450I"/>
</dbReference>
<dbReference type="PROSITE" id="PS00086">
    <property type="entry name" value="CYTOCHROME_P450"/>
    <property type="match status" value="1"/>
</dbReference>
<dbReference type="PANTHER" id="PTHR47953">
    <property type="entry name" value="OS08G0105600 PROTEIN"/>
    <property type="match status" value="1"/>
</dbReference>
<keyword evidence="5 9" id="KW-0560">Oxidoreductase</keyword>
<dbReference type="InterPro" id="IPR001128">
    <property type="entry name" value="Cyt_P450"/>
</dbReference>
<keyword evidence="6 8" id="KW-0408">Iron</keyword>
<protein>
    <submittedName>
        <fullName evidence="10">Cytochrome P450, E-class, group I</fullName>
    </submittedName>
</protein>
<dbReference type="PRINTS" id="PR00385">
    <property type="entry name" value="P450"/>
</dbReference>
<evidence type="ECO:0000256" key="1">
    <source>
        <dbReference type="ARBA" id="ARBA00001971"/>
    </source>
</evidence>
<feature type="binding site" description="axial binding residue" evidence="8">
    <location>
        <position position="143"/>
    </location>
    <ligand>
        <name>heme</name>
        <dbReference type="ChEBI" id="CHEBI:30413"/>
    </ligand>
    <ligandPart>
        <name>Fe</name>
        <dbReference type="ChEBI" id="CHEBI:18248"/>
    </ligandPart>
</feature>
<evidence type="ECO:0000256" key="3">
    <source>
        <dbReference type="ARBA" id="ARBA00022617"/>
    </source>
</evidence>
<evidence type="ECO:0000256" key="5">
    <source>
        <dbReference type="ARBA" id="ARBA00023002"/>
    </source>
</evidence>
<proteinExistence type="inferred from homology"/>
<keyword evidence="4 8" id="KW-0479">Metal-binding</keyword>
<dbReference type="InParanoid" id="A0A2P5FPK6"/>
<organism evidence="10 11">
    <name type="scientific">Trema orientale</name>
    <name type="common">Charcoal tree</name>
    <name type="synonym">Celtis orientalis</name>
    <dbReference type="NCBI Taxonomy" id="63057"/>
    <lineage>
        <taxon>Eukaryota</taxon>
        <taxon>Viridiplantae</taxon>
        <taxon>Streptophyta</taxon>
        <taxon>Embryophyta</taxon>
        <taxon>Tracheophyta</taxon>
        <taxon>Spermatophyta</taxon>
        <taxon>Magnoliopsida</taxon>
        <taxon>eudicotyledons</taxon>
        <taxon>Gunneridae</taxon>
        <taxon>Pentapetalae</taxon>
        <taxon>rosids</taxon>
        <taxon>fabids</taxon>
        <taxon>Rosales</taxon>
        <taxon>Cannabaceae</taxon>
        <taxon>Trema</taxon>
    </lineage>
</organism>
<evidence type="ECO:0000313" key="11">
    <source>
        <dbReference type="Proteomes" id="UP000237000"/>
    </source>
</evidence>
<sequence length="203" mass="23077">MFIGGTDTTSGALEWIMAELLKNPRTTRKVQAEVRSVVGKKVKIDNNDIKQMVYLKCVVKETLRLHPLAPLLAPRETTQGVEIEGYHIPAKTRVLVNSWAIQRNPSLWDKPEEFIPERFENNPIDFEGHDFEFIPFGIGRRGCPGLKFADANVEYIIASLLYWFDWKLSDDGASPEDLDMSEVYGLTVHKKVPLHVVPIPYSP</sequence>
<evidence type="ECO:0000256" key="7">
    <source>
        <dbReference type="ARBA" id="ARBA00023033"/>
    </source>
</evidence>
<dbReference type="FunFam" id="1.10.630.10:FF:000126">
    <property type="entry name" value="Predicted protein"/>
    <property type="match status" value="1"/>
</dbReference>
<keyword evidence="7 9" id="KW-0503">Monooxygenase</keyword>
<dbReference type="InterPro" id="IPR017972">
    <property type="entry name" value="Cyt_P450_CS"/>
</dbReference>
<dbReference type="STRING" id="63057.A0A2P5FPK6"/>
<evidence type="ECO:0000256" key="2">
    <source>
        <dbReference type="ARBA" id="ARBA00010617"/>
    </source>
</evidence>
<dbReference type="SUPFAM" id="SSF48264">
    <property type="entry name" value="Cytochrome P450"/>
    <property type="match status" value="1"/>
</dbReference>
<dbReference type="Gene3D" id="1.10.630.10">
    <property type="entry name" value="Cytochrome P450"/>
    <property type="match status" value="1"/>
</dbReference>
<keyword evidence="3 8" id="KW-0349">Heme</keyword>
<evidence type="ECO:0000313" key="10">
    <source>
        <dbReference type="EMBL" id="PON99735.1"/>
    </source>
</evidence>
<gene>
    <name evidence="10" type="ORF">TorRG33x02_045000</name>
</gene>
<dbReference type="OrthoDB" id="1055148at2759"/>
<reference evidence="11" key="1">
    <citation type="submission" date="2016-06" db="EMBL/GenBank/DDBJ databases">
        <title>Parallel loss of symbiosis genes in relatives of nitrogen-fixing non-legume Parasponia.</title>
        <authorList>
            <person name="Van Velzen R."/>
            <person name="Holmer R."/>
            <person name="Bu F."/>
            <person name="Rutten L."/>
            <person name="Van Zeijl A."/>
            <person name="Liu W."/>
            <person name="Santuari L."/>
            <person name="Cao Q."/>
            <person name="Sharma T."/>
            <person name="Shen D."/>
            <person name="Roswanjaya Y."/>
            <person name="Wardhani T."/>
            <person name="Kalhor M.S."/>
            <person name="Jansen J."/>
            <person name="Van den Hoogen J."/>
            <person name="Gungor B."/>
            <person name="Hartog M."/>
            <person name="Hontelez J."/>
            <person name="Verver J."/>
            <person name="Yang W.-C."/>
            <person name="Schijlen E."/>
            <person name="Repin R."/>
            <person name="Schilthuizen M."/>
            <person name="Schranz E."/>
            <person name="Heidstra R."/>
            <person name="Miyata K."/>
            <person name="Fedorova E."/>
            <person name="Kohlen W."/>
            <person name="Bisseling T."/>
            <person name="Smit S."/>
            <person name="Geurts R."/>
        </authorList>
    </citation>
    <scope>NUCLEOTIDE SEQUENCE [LARGE SCALE GENOMIC DNA]</scope>
    <source>
        <strain evidence="11">cv. RG33-2</strain>
    </source>
</reference>
<dbReference type="InterPro" id="IPR052306">
    <property type="entry name" value="CYP450_71D"/>
</dbReference>
<evidence type="ECO:0000256" key="8">
    <source>
        <dbReference type="PIRSR" id="PIRSR602401-1"/>
    </source>
</evidence>
<keyword evidence="11" id="KW-1185">Reference proteome</keyword>
<dbReference type="Pfam" id="PF00067">
    <property type="entry name" value="p450"/>
    <property type="match status" value="1"/>
</dbReference>
<dbReference type="PANTHER" id="PTHR47953:SF1">
    <property type="entry name" value="CYTOCHROME P450 71A9"/>
    <property type="match status" value="1"/>
</dbReference>
<comment type="caution">
    <text evidence="10">The sequence shown here is derived from an EMBL/GenBank/DDBJ whole genome shotgun (WGS) entry which is preliminary data.</text>
</comment>
<accession>A0A2P5FPK6</accession>
<dbReference type="GO" id="GO:0004497">
    <property type="term" value="F:monooxygenase activity"/>
    <property type="evidence" value="ECO:0007669"/>
    <property type="project" value="UniProtKB-KW"/>
</dbReference>
<evidence type="ECO:0000256" key="6">
    <source>
        <dbReference type="ARBA" id="ARBA00023004"/>
    </source>
</evidence>
<dbReference type="InterPro" id="IPR036396">
    <property type="entry name" value="Cyt_P450_sf"/>
</dbReference>
<name>A0A2P5FPK6_TREOI</name>
<evidence type="ECO:0000256" key="9">
    <source>
        <dbReference type="RuleBase" id="RU000461"/>
    </source>
</evidence>
<dbReference type="AlphaFoldDB" id="A0A2P5FPK6"/>
<dbReference type="GO" id="GO:0020037">
    <property type="term" value="F:heme binding"/>
    <property type="evidence" value="ECO:0007669"/>
    <property type="project" value="InterPro"/>
</dbReference>
<evidence type="ECO:0000256" key="4">
    <source>
        <dbReference type="ARBA" id="ARBA00022723"/>
    </source>
</evidence>
<dbReference type="GO" id="GO:0016705">
    <property type="term" value="F:oxidoreductase activity, acting on paired donors, with incorporation or reduction of molecular oxygen"/>
    <property type="evidence" value="ECO:0007669"/>
    <property type="project" value="InterPro"/>
</dbReference>
<comment type="cofactor">
    <cofactor evidence="1 8">
        <name>heme</name>
        <dbReference type="ChEBI" id="CHEBI:30413"/>
    </cofactor>
</comment>
<dbReference type="GO" id="GO:0005506">
    <property type="term" value="F:iron ion binding"/>
    <property type="evidence" value="ECO:0007669"/>
    <property type="project" value="InterPro"/>
</dbReference>